<protein>
    <submittedName>
        <fullName evidence="4">Retinoschisin-like isoform X1</fullName>
    </submittedName>
</protein>
<evidence type="ECO:0000256" key="1">
    <source>
        <dbReference type="SAM" id="SignalP"/>
    </source>
</evidence>
<evidence type="ECO:0000313" key="3">
    <source>
        <dbReference type="Proteomes" id="UP000694845"/>
    </source>
</evidence>
<dbReference type="PANTHER" id="PTHR24543:SF325">
    <property type="entry name" value="F5_8 TYPE C DOMAIN-CONTAINING PROTEIN"/>
    <property type="match status" value="1"/>
</dbReference>
<evidence type="ECO:0000259" key="2">
    <source>
        <dbReference type="PROSITE" id="PS50022"/>
    </source>
</evidence>
<dbReference type="KEGG" id="aplc:110975497"/>
<reference evidence="4" key="1">
    <citation type="submission" date="2025-08" db="UniProtKB">
        <authorList>
            <consortium name="RefSeq"/>
        </authorList>
    </citation>
    <scope>IDENTIFICATION</scope>
</reference>
<dbReference type="Gene3D" id="2.60.120.260">
    <property type="entry name" value="Galactose-binding domain-like"/>
    <property type="match status" value="1"/>
</dbReference>
<dbReference type="PANTHER" id="PTHR24543">
    <property type="entry name" value="MULTICOPPER OXIDASE-RELATED"/>
    <property type="match status" value="1"/>
</dbReference>
<feature type="signal peptide" evidence="1">
    <location>
        <begin position="1"/>
        <end position="23"/>
    </location>
</feature>
<accession>A0A8B7XV05</accession>
<dbReference type="PROSITE" id="PS01286">
    <property type="entry name" value="FA58C_2"/>
    <property type="match status" value="1"/>
</dbReference>
<dbReference type="RefSeq" id="XP_022083726.1">
    <property type="nucleotide sequence ID" value="XM_022228034.1"/>
</dbReference>
<feature type="domain" description="F5/8 type C" evidence="2">
    <location>
        <begin position="70"/>
        <end position="218"/>
    </location>
</feature>
<dbReference type="SMART" id="SM00231">
    <property type="entry name" value="FA58C"/>
    <property type="match status" value="1"/>
</dbReference>
<dbReference type="InterPro" id="IPR008979">
    <property type="entry name" value="Galactose-bd-like_sf"/>
</dbReference>
<gene>
    <name evidence="4" type="primary">LOC110975497</name>
</gene>
<dbReference type="Proteomes" id="UP000694845">
    <property type="component" value="Unplaced"/>
</dbReference>
<dbReference type="CDD" id="cd00057">
    <property type="entry name" value="FA58C"/>
    <property type="match status" value="1"/>
</dbReference>
<dbReference type="AlphaFoldDB" id="A0A8B7XV05"/>
<keyword evidence="3" id="KW-1185">Reference proteome</keyword>
<organism evidence="3 4">
    <name type="scientific">Acanthaster planci</name>
    <name type="common">Crown-of-thorns starfish</name>
    <dbReference type="NCBI Taxonomy" id="133434"/>
    <lineage>
        <taxon>Eukaryota</taxon>
        <taxon>Metazoa</taxon>
        <taxon>Echinodermata</taxon>
        <taxon>Eleutherozoa</taxon>
        <taxon>Asterozoa</taxon>
        <taxon>Asteroidea</taxon>
        <taxon>Valvatacea</taxon>
        <taxon>Valvatida</taxon>
        <taxon>Acanthasteridae</taxon>
        <taxon>Acanthaster</taxon>
    </lineage>
</organism>
<dbReference type="InterPro" id="IPR000421">
    <property type="entry name" value="FA58C"/>
</dbReference>
<keyword evidence="1" id="KW-0732">Signal</keyword>
<name>A0A8B7XV05_ACAPL</name>
<dbReference type="OMA" id="VCKCDCQ"/>
<sequence length="221" mass="24406">MNKKAAWIVIVSAIAVLTSGVEGTTRTCYFGPPPKPDPENPDHWMKQVMREIRERCPGKGACSQAERVECANPRPLGMEDGSIPDANISASSMYGGWPPQAARLNGDSAWSTATMNGSNQWIEVDLGERTVVSGVITQGDPGGDWWMTKYKVSYQKQPSSERTHVKDRNGNIVVFTGNTDRNTPVTNLFSEGVVATTVRIEPTEWHNWTDLRFELLGCRHG</sequence>
<evidence type="ECO:0000313" key="4">
    <source>
        <dbReference type="RefSeq" id="XP_022083726.1"/>
    </source>
</evidence>
<feature type="chain" id="PRO_5034926568" evidence="1">
    <location>
        <begin position="24"/>
        <end position="221"/>
    </location>
</feature>
<proteinExistence type="predicted"/>
<dbReference type="PROSITE" id="PS50022">
    <property type="entry name" value="FA58C_3"/>
    <property type="match status" value="1"/>
</dbReference>
<dbReference type="OrthoDB" id="9973968at2759"/>
<dbReference type="GeneID" id="110975497"/>
<dbReference type="SUPFAM" id="SSF49785">
    <property type="entry name" value="Galactose-binding domain-like"/>
    <property type="match status" value="1"/>
</dbReference>
<dbReference type="Pfam" id="PF00754">
    <property type="entry name" value="F5_F8_type_C"/>
    <property type="match status" value="1"/>
</dbReference>
<dbReference type="PROSITE" id="PS01285">
    <property type="entry name" value="FA58C_1"/>
    <property type="match status" value="1"/>
</dbReference>